<proteinExistence type="predicted"/>
<name>A0A936K536_9BACT</name>
<protein>
    <submittedName>
        <fullName evidence="1">Uncharacterized protein</fullName>
    </submittedName>
</protein>
<dbReference type="AlphaFoldDB" id="A0A936K536"/>
<comment type="caution">
    <text evidence="1">The sequence shown here is derived from an EMBL/GenBank/DDBJ whole genome shotgun (WGS) entry which is preliminary data.</text>
</comment>
<dbReference type="EMBL" id="JADKCH010000002">
    <property type="protein sequence ID" value="MBK8571893.1"/>
    <property type="molecule type" value="Genomic_DNA"/>
</dbReference>
<sequence length="63" mass="6974">MTLVCRTEHPFPRPDRFMAMSRTRILPDQVANQIVGGEGCPALREAAIAGSQMTTRPPIHDLD</sequence>
<accession>A0A936K536</accession>
<organism evidence="1 2">
    <name type="scientific">Candidatus Geothrix odensensis</name>
    <dbReference type="NCBI Taxonomy" id="2954440"/>
    <lineage>
        <taxon>Bacteria</taxon>
        <taxon>Pseudomonadati</taxon>
        <taxon>Acidobacteriota</taxon>
        <taxon>Holophagae</taxon>
        <taxon>Holophagales</taxon>
        <taxon>Holophagaceae</taxon>
        <taxon>Geothrix</taxon>
    </lineage>
</organism>
<dbReference type="Proteomes" id="UP000709959">
    <property type="component" value="Unassembled WGS sequence"/>
</dbReference>
<reference evidence="1 2" key="1">
    <citation type="submission" date="2020-10" db="EMBL/GenBank/DDBJ databases">
        <title>Connecting structure to function with the recovery of over 1000 high-quality activated sludge metagenome-assembled genomes encoding full-length rRNA genes using long-read sequencing.</title>
        <authorList>
            <person name="Singleton C.M."/>
            <person name="Petriglieri F."/>
            <person name="Kristensen J.M."/>
            <person name="Kirkegaard R.H."/>
            <person name="Michaelsen T.Y."/>
            <person name="Andersen M.H."/>
            <person name="Karst S.M."/>
            <person name="Dueholm M.S."/>
            <person name="Nielsen P.H."/>
            <person name="Albertsen M."/>
        </authorList>
    </citation>
    <scope>NUCLEOTIDE SEQUENCE [LARGE SCALE GENOMIC DNA]</scope>
    <source>
        <strain evidence="1">OdNE_18-Q3-R46-58_MAXAC.008</strain>
    </source>
</reference>
<evidence type="ECO:0000313" key="2">
    <source>
        <dbReference type="Proteomes" id="UP000709959"/>
    </source>
</evidence>
<evidence type="ECO:0000313" key="1">
    <source>
        <dbReference type="EMBL" id="MBK8571893.1"/>
    </source>
</evidence>
<gene>
    <name evidence="1" type="ORF">IPN91_04445</name>
</gene>